<feature type="domain" description="HTH tetR-type" evidence="5">
    <location>
        <begin position="10"/>
        <end position="69"/>
    </location>
</feature>
<proteinExistence type="predicted"/>
<sequence>MSRIERSDARANRERVVTAARGAFAEGGLEVPVREVARRSGVGIATVYRHFPTRADLVTAVLSERVAVCSAEMRQAMADPDPWGALSGTILRFADRQIQDRGLNEALLGSHEAGLAFRRERKEHSAALETLVGRAHAAGVLREGVAVEDVRVGLVAIASFRALPPERRAVLIRRLGKLLLAGLRASN</sequence>
<dbReference type="STRING" id="709881.SAMN04489832_2579"/>
<dbReference type="PROSITE" id="PS50977">
    <property type="entry name" value="HTH_TETR_2"/>
    <property type="match status" value="1"/>
</dbReference>
<dbReference type="SUPFAM" id="SSF46689">
    <property type="entry name" value="Homeodomain-like"/>
    <property type="match status" value="1"/>
</dbReference>
<evidence type="ECO:0000256" key="4">
    <source>
        <dbReference type="PROSITE-ProRule" id="PRU00335"/>
    </source>
</evidence>
<dbReference type="GO" id="GO:0000976">
    <property type="term" value="F:transcription cis-regulatory region binding"/>
    <property type="evidence" value="ECO:0007669"/>
    <property type="project" value="TreeGrafter"/>
</dbReference>
<evidence type="ECO:0000259" key="5">
    <source>
        <dbReference type="PROSITE" id="PS50977"/>
    </source>
</evidence>
<evidence type="ECO:0000313" key="6">
    <source>
        <dbReference type="EMBL" id="SIM86203.1"/>
    </source>
</evidence>
<dbReference type="AlphaFoldDB" id="A0A1N5WLU0"/>
<dbReference type="InterPro" id="IPR036271">
    <property type="entry name" value="Tet_transcr_reg_TetR-rel_C_sf"/>
</dbReference>
<accession>A0A1N5WLU0</accession>
<evidence type="ECO:0000256" key="2">
    <source>
        <dbReference type="ARBA" id="ARBA00023125"/>
    </source>
</evidence>
<dbReference type="Proteomes" id="UP000185124">
    <property type="component" value="Unassembled WGS sequence"/>
</dbReference>
<name>A0A1N5WLU0_9ACTN</name>
<dbReference type="Gene3D" id="1.10.357.10">
    <property type="entry name" value="Tetracycline Repressor, domain 2"/>
    <property type="match status" value="1"/>
</dbReference>
<dbReference type="EMBL" id="FSQT01000001">
    <property type="protein sequence ID" value="SIM86203.1"/>
    <property type="molecule type" value="Genomic_DNA"/>
</dbReference>
<keyword evidence="1" id="KW-0805">Transcription regulation</keyword>
<dbReference type="PANTHER" id="PTHR30055:SF234">
    <property type="entry name" value="HTH-TYPE TRANSCRIPTIONAL REGULATOR BETI"/>
    <property type="match status" value="1"/>
</dbReference>
<dbReference type="Pfam" id="PF21597">
    <property type="entry name" value="TetR_C_43"/>
    <property type="match status" value="1"/>
</dbReference>
<dbReference type="InterPro" id="IPR049445">
    <property type="entry name" value="TetR_SbtR-like_C"/>
</dbReference>
<evidence type="ECO:0000256" key="3">
    <source>
        <dbReference type="ARBA" id="ARBA00023163"/>
    </source>
</evidence>
<dbReference type="Pfam" id="PF00440">
    <property type="entry name" value="TetR_N"/>
    <property type="match status" value="1"/>
</dbReference>
<dbReference type="InterPro" id="IPR009057">
    <property type="entry name" value="Homeodomain-like_sf"/>
</dbReference>
<dbReference type="PRINTS" id="PR00455">
    <property type="entry name" value="HTHTETR"/>
</dbReference>
<evidence type="ECO:0000313" key="7">
    <source>
        <dbReference type="Proteomes" id="UP000185124"/>
    </source>
</evidence>
<dbReference type="InterPro" id="IPR001647">
    <property type="entry name" value="HTH_TetR"/>
</dbReference>
<protein>
    <submittedName>
        <fullName evidence="6">DNA-binding transcriptional regulator, AcrR family</fullName>
    </submittedName>
</protein>
<feature type="DNA-binding region" description="H-T-H motif" evidence="4">
    <location>
        <begin position="32"/>
        <end position="51"/>
    </location>
</feature>
<evidence type="ECO:0000256" key="1">
    <source>
        <dbReference type="ARBA" id="ARBA00023015"/>
    </source>
</evidence>
<organism evidence="6 7">
    <name type="scientific">Micromonospora cremea</name>
    <dbReference type="NCBI Taxonomy" id="709881"/>
    <lineage>
        <taxon>Bacteria</taxon>
        <taxon>Bacillati</taxon>
        <taxon>Actinomycetota</taxon>
        <taxon>Actinomycetes</taxon>
        <taxon>Micromonosporales</taxon>
        <taxon>Micromonosporaceae</taxon>
        <taxon>Micromonospora</taxon>
    </lineage>
</organism>
<dbReference type="GO" id="GO:0003700">
    <property type="term" value="F:DNA-binding transcription factor activity"/>
    <property type="evidence" value="ECO:0007669"/>
    <property type="project" value="TreeGrafter"/>
</dbReference>
<dbReference type="InterPro" id="IPR050109">
    <property type="entry name" value="HTH-type_TetR-like_transc_reg"/>
</dbReference>
<keyword evidence="3" id="KW-0804">Transcription</keyword>
<keyword evidence="7" id="KW-1185">Reference proteome</keyword>
<keyword evidence="2 4" id="KW-0238">DNA-binding</keyword>
<gene>
    <name evidence="6" type="ORF">SAMN04489832_2579</name>
</gene>
<dbReference type="PANTHER" id="PTHR30055">
    <property type="entry name" value="HTH-TYPE TRANSCRIPTIONAL REGULATOR RUTR"/>
    <property type="match status" value="1"/>
</dbReference>
<reference evidence="7" key="1">
    <citation type="submission" date="2016-12" db="EMBL/GenBank/DDBJ databases">
        <authorList>
            <person name="Varghese N."/>
            <person name="Submissions S."/>
        </authorList>
    </citation>
    <scope>NUCLEOTIDE SEQUENCE [LARGE SCALE GENOMIC DNA]</scope>
    <source>
        <strain evidence="7">DSM 45599</strain>
    </source>
</reference>
<dbReference type="SUPFAM" id="SSF48498">
    <property type="entry name" value="Tetracyclin repressor-like, C-terminal domain"/>
    <property type="match status" value="1"/>
</dbReference>
<dbReference type="RefSeq" id="WP_074312569.1">
    <property type="nucleotide sequence ID" value="NZ_FSQT01000001.1"/>
</dbReference>